<dbReference type="Proteomes" id="UP000238823">
    <property type="component" value="Unassembled WGS sequence"/>
</dbReference>
<dbReference type="InterPro" id="IPR011989">
    <property type="entry name" value="ARM-like"/>
</dbReference>
<proteinExistence type="predicted"/>
<dbReference type="RefSeq" id="WP_146157911.1">
    <property type="nucleotide sequence ID" value="NZ_PVNL01000077.1"/>
</dbReference>
<dbReference type="Gene3D" id="1.25.10.10">
    <property type="entry name" value="Leucine-rich Repeat Variant"/>
    <property type="match status" value="1"/>
</dbReference>
<comment type="caution">
    <text evidence="1">The sequence shown here is derived from an EMBL/GenBank/DDBJ whole genome shotgun (WGS) entry which is preliminary data.</text>
</comment>
<evidence type="ECO:0000313" key="2">
    <source>
        <dbReference type="Proteomes" id="UP000238823"/>
    </source>
</evidence>
<dbReference type="EMBL" id="PVNL01000077">
    <property type="protein sequence ID" value="PRQ06326.1"/>
    <property type="molecule type" value="Genomic_DNA"/>
</dbReference>
<organism evidence="1 2">
    <name type="scientific">Enhygromyxa salina</name>
    <dbReference type="NCBI Taxonomy" id="215803"/>
    <lineage>
        <taxon>Bacteria</taxon>
        <taxon>Pseudomonadati</taxon>
        <taxon>Myxococcota</taxon>
        <taxon>Polyangia</taxon>
        <taxon>Nannocystales</taxon>
        <taxon>Nannocystaceae</taxon>
        <taxon>Enhygromyxa</taxon>
    </lineage>
</organism>
<dbReference type="OrthoDB" id="5494927at2"/>
<reference evidence="1 2" key="1">
    <citation type="submission" date="2018-03" db="EMBL/GenBank/DDBJ databases">
        <title>Draft Genome Sequences of the Obligatory Marine Myxobacteria Enhygromyxa salina SWB007.</title>
        <authorList>
            <person name="Poehlein A."/>
            <person name="Moghaddam J.A."/>
            <person name="Harms H."/>
            <person name="Alanjari M."/>
            <person name="Koenig G.M."/>
            <person name="Daniel R."/>
            <person name="Schaeberle T.F."/>
        </authorList>
    </citation>
    <scope>NUCLEOTIDE SEQUENCE [LARGE SCALE GENOMIC DNA]</scope>
    <source>
        <strain evidence="1 2">SWB007</strain>
    </source>
</reference>
<name>A0A2S9YMM7_9BACT</name>
<dbReference type="SUPFAM" id="SSF48371">
    <property type="entry name" value="ARM repeat"/>
    <property type="match status" value="1"/>
</dbReference>
<protein>
    <recommendedName>
        <fullName evidence="3">HEAT repeat protein</fullName>
    </recommendedName>
</protein>
<dbReference type="InterPro" id="IPR016024">
    <property type="entry name" value="ARM-type_fold"/>
</dbReference>
<gene>
    <name evidence="1" type="ORF">ENSA7_40030</name>
</gene>
<evidence type="ECO:0008006" key="3">
    <source>
        <dbReference type="Google" id="ProtNLM"/>
    </source>
</evidence>
<sequence>MPAARSLSRSPLWPVVERHLDELEATLEAWHDGLDAPDFNLGGLAELLESRVELHLDGLRVAGPAALEPVIWPMFFSMFETADESRAAAASLAVLTLAPTSAWGPLLDALGGNDDALTSGVTRALCLAQPAGLDGWLQTQIAAPESEAQPHRLAGLVRALADRGGSPRELTTLLTRPEPELLGAAAYAARHARDPASAHALAALLDHQDPRVRAEAIESGLIRQQRSAWAAAQAMAFEQHDPSTRRRALTWVAAIGDIELHERLLARLGACGDALELADLLWAASVCGRPAAVDLALAHLGDAKLGPLAGEVICAITGLTGEEEQLWQDRPLAEDGLPPLALDDLDADLTLSSDDLLPMPEPVALAQWWTQRRADLLSAPRLLAGQPWSSSNLLEQLRHGPLRRNHALGLELAVRSAGLAQVNTRTWVAQQVRALGATSSDTITLVRGLGVQDG</sequence>
<accession>A0A2S9YMM7</accession>
<evidence type="ECO:0000313" key="1">
    <source>
        <dbReference type="EMBL" id="PRQ06326.1"/>
    </source>
</evidence>
<dbReference type="AlphaFoldDB" id="A0A2S9YMM7"/>